<feature type="domain" description="SLH" evidence="2">
    <location>
        <begin position="25"/>
        <end position="84"/>
    </location>
</feature>
<feature type="signal peptide" evidence="1">
    <location>
        <begin position="1"/>
        <end position="28"/>
    </location>
</feature>
<dbReference type="EMBL" id="RIAX01000005">
    <property type="protein sequence ID" value="RNF39647.1"/>
    <property type="molecule type" value="Genomic_DNA"/>
</dbReference>
<dbReference type="InterPro" id="IPR001119">
    <property type="entry name" value="SLH_dom"/>
</dbReference>
<dbReference type="PANTHER" id="PTHR43308">
    <property type="entry name" value="OUTER MEMBRANE PROTEIN ALPHA-RELATED"/>
    <property type="match status" value="1"/>
</dbReference>
<evidence type="ECO:0000313" key="4">
    <source>
        <dbReference type="Proteomes" id="UP000275473"/>
    </source>
</evidence>
<dbReference type="Proteomes" id="UP000275473">
    <property type="component" value="Unassembled WGS sequence"/>
</dbReference>
<dbReference type="InterPro" id="IPR051465">
    <property type="entry name" value="Cell_Envelope_Struct_Comp"/>
</dbReference>
<feature type="domain" description="SLH" evidence="2">
    <location>
        <begin position="85"/>
        <end position="148"/>
    </location>
</feature>
<gene>
    <name evidence="3" type="ORF">EEX84_09255</name>
</gene>
<feature type="chain" id="PRO_5018150453" evidence="1">
    <location>
        <begin position="29"/>
        <end position="360"/>
    </location>
</feature>
<proteinExistence type="predicted"/>
<sequence length="360" mass="40006">MRSDVLKKVITGIVLVLFMGIWSSPASAASDLPASHGFYDEITYLMEQEILGGYPDGTVRPNVIVSRAEAAIMIGRMEELDGTQRDSRFSDVTKGQKASGYIAEAQAAGYINGYPNGTFRPYAPITRGDMAIILSRVFPTPFSITADFTDVSPNMQAYEAISDILAANITIGYANHTFQPYTHVTRGQFAAFLARGLEPEFKNDARMAHSYMKDKTKSYTYNTGTHGLETHTFRYEDGPANEPIGYIWAREVPSIKETYLYGEVETRKQLILAHPIMDVFDPPILAYPIKVGTTYSLDNVHDVTHTITAVGVTVETPYRTFTNGVEVTVEFGYKEYFVEGFGKVKTVNKNGTIFELINVE</sequence>
<dbReference type="Pfam" id="PF00395">
    <property type="entry name" value="SLH"/>
    <property type="match status" value="3"/>
</dbReference>
<reference evidence="3 4" key="1">
    <citation type="journal article" date="2018" name="Int. J. Syst. Evol. Microbiol.">
        <title>Planococcus salinus sp. nov., a moderately halophilic bacterium isolated from a saline-alkali soil.</title>
        <authorList>
            <person name="Gan L."/>
        </authorList>
    </citation>
    <scope>NUCLEOTIDE SEQUENCE [LARGE SCALE GENOMIC DNA]</scope>
    <source>
        <strain evidence="3 4">LCB217</strain>
    </source>
</reference>
<name>A0A3M8P7M0_9BACL</name>
<keyword evidence="1" id="KW-0732">Signal</keyword>
<comment type="caution">
    <text evidence="3">The sequence shown here is derived from an EMBL/GenBank/DDBJ whole genome shotgun (WGS) entry which is preliminary data.</text>
</comment>
<feature type="domain" description="SLH" evidence="2">
    <location>
        <begin position="149"/>
        <end position="207"/>
    </location>
</feature>
<accession>A0A3M8P7M0</accession>
<dbReference type="AlphaFoldDB" id="A0A3M8P7M0"/>
<organism evidence="3 4">
    <name type="scientific">Planococcus salinus</name>
    <dbReference type="NCBI Taxonomy" id="1848460"/>
    <lineage>
        <taxon>Bacteria</taxon>
        <taxon>Bacillati</taxon>
        <taxon>Bacillota</taxon>
        <taxon>Bacilli</taxon>
        <taxon>Bacillales</taxon>
        <taxon>Caryophanaceae</taxon>
        <taxon>Planococcus</taxon>
    </lineage>
</organism>
<evidence type="ECO:0000259" key="2">
    <source>
        <dbReference type="PROSITE" id="PS51272"/>
    </source>
</evidence>
<dbReference type="PROSITE" id="PS51272">
    <property type="entry name" value="SLH"/>
    <property type="match status" value="3"/>
</dbReference>
<keyword evidence="4" id="KW-1185">Reference proteome</keyword>
<evidence type="ECO:0000313" key="3">
    <source>
        <dbReference type="EMBL" id="RNF39647.1"/>
    </source>
</evidence>
<evidence type="ECO:0000256" key="1">
    <source>
        <dbReference type="SAM" id="SignalP"/>
    </source>
</evidence>
<protein>
    <submittedName>
        <fullName evidence="3">S-layer homology domain-containing protein</fullName>
    </submittedName>
</protein>